<dbReference type="GO" id="GO:0008361">
    <property type="term" value="P:regulation of cell size"/>
    <property type="evidence" value="ECO:0007669"/>
    <property type="project" value="TreeGrafter"/>
</dbReference>
<comment type="caution">
    <text evidence="3">The sequence shown here is derived from an EMBL/GenBank/DDBJ whole genome shotgun (WGS) entry which is preliminary data.</text>
</comment>
<feature type="compositionally biased region" description="Basic and acidic residues" evidence="1">
    <location>
        <begin position="234"/>
        <end position="246"/>
    </location>
</feature>
<dbReference type="InterPro" id="IPR000198">
    <property type="entry name" value="RhoGAP_dom"/>
</dbReference>
<accession>V8NIM1</accession>
<evidence type="ECO:0000256" key="1">
    <source>
        <dbReference type="SAM" id="MobiDB-lite"/>
    </source>
</evidence>
<dbReference type="EMBL" id="AZIM01003631">
    <property type="protein sequence ID" value="ETE61816.1"/>
    <property type="molecule type" value="Genomic_DNA"/>
</dbReference>
<evidence type="ECO:0000313" key="4">
    <source>
        <dbReference type="Proteomes" id="UP000018936"/>
    </source>
</evidence>
<sequence>MGDRQPFAFLSSRLLGKQQSKFEDAKMLNCSPIGLSTEGIYRVSGNKSEMESLQRQFDQDHNLDFAEKDFTVNAVAGAMKSFFSELPDPLVPYNMQNELVEAHKINDREQKLHALKEVLKKFPKENYEVFKYVISHLNKPSSTHCEPRPGQEARPLRCDAEDETTRPGASWPALRLRRLAPDFCWAEPWRTGALDPSGAWLGLGAGPGGHPRAPEQEDVAGESGALFPGKHPFHRDLLGPKQERPV</sequence>
<gene>
    <name evidence="3" type="ORF">L345_12431</name>
</gene>
<feature type="compositionally biased region" description="Basic and acidic residues" evidence="1">
    <location>
        <begin position="145"/>
        <end position="165"/>
    </location>
</feature>
<dbReference type="GO" id="GO:0050770">
    <property type="term" value="P:regulation of axonogenesis"/>
    <property type="evidence" value="ECO:0007669"/>
    <property type="project" value="TreeGrafter"/>
</dbReference>
<dbReference type="SUPFAM" id="SSF48350">
    <property type="entry name" value="GTPase activation domain, GAP"/>
    <property type="match status" value="1"/>
</dbReference>
<feature type="region of interest" description="Disordered" evidence="1">
    <location>
        <begin position="141"/>
        <end position="167"/>
    </location>
</feature>
<evidence type="ECO:0000313" key="3">
    <source>
        <dbReference type="EMBL" id="ETE61816.1"/>
    </source>
</evidence>
<dbReference type="InterPro" id="IPR051978">
    <property type="entry name" value="Rho-GAP_domain"/>
</dbReference>
<dbReference type="Proteomes" id="UP000018936">
    <property type="component" value="Unassembled WGS sequence"/>
</dbReference>
<reference evidence="3 4" key="1">
    <citation type="journal article" date="2013" name="Proc. Natl. Acad. Sci. U.S.A.">
        <title>The king cobra genome reveals dynamic gene evolution and adaptation in the snake venom system.</title>
        <authorList>
            <person name="Vonk F.J."/>
            <person name="Casewell N.R."/>
            <person name="Henkel C.V."/>
            <person name="Heimberg A.M."/>
            <person name="Jansen H.J."/>
            <person name="McCleary R.J."/>
            <person name="Kerkkamp H.M."/>
            <person name="Vos R.A."/>
            <person name="Guerreiro I."/>
            <person name="Calvete J.J."/>
            <person name="Wuster W."/>
            <person name="Woods A.E."/>
            <person name="Logan J.M."/>
            <person name="Harrison R.A."/>
            <person name="Castoe T.A."/>
            <person name="de Koning A.P."/>
            <person name="Pollock D.D."/>
            <person name="Yandell M."/>
            <person name="Calderon D."/>
            <person name="Renjifo C."/>
            <person name="Currier R.B."/>
            <person name="Salgado D."/>
            <person name="Pla D."/>
            <person name="Sanz L."/>
            <person name="Hyder A.S."/>
            <person name="Ribeiro J.M."/>
            <person name="Arntzen J.W."/>
            <person name="van den Thillart G.E."/>
            <person name="Boetzer M."/>
            <person name="Pirovano W."/>
            <person name="Dirks R.P."/>
            <person name="Spaink H.P."/>
            <person name="Duboule D."/>
            <person name="McGlinn E."/>
            <person name="Kini R.M."/>
            <person name="Richardson M.K."/>
        </authorList>
    </citation>
    <scope>NUCLEOTIDE SEQUENCE</scope>
    <source>
        <tissue evidence="3">Blood</tissue>
    </source>
</reference>
<keyword evidence="4" id="KW-1185">Reference proteome</keyword>
<organism evidence="3 4">
    <name type="scientific">Ophiophagus hannah</name>
    <name type="common">King cobra</name>
    <name type="synonym">Naja hannah</name>
    <dbReference type="NCBI Taxonomy" id="8665"/>
    <lineage>
        <taxon>Eukaryota</taxon>
        <taxon>Metazoa</taxon>
        <taxon>Chordata</taxon>
        <taxon>Craniata</taxon>
        <taxon>Vertebrata</taxon>
        <taxon>Euteleostomi</taxon>
        <taxon>Lepidosauria</taxon>
        <taxon>Squamata</taxon>
        <taxon>Bifurcata</taxon>
        <taxon>Unidentata</taxon>
        <taxon>Episquamata</taxon>
        <taxon>Toxicofera</taxon>
        <taxon>Serpentes</taxon>
        <taxon>Colubroidea</taxon>
        <taxon>Elapidae</taxon>
        <taxon>Elapinae</taxon>
        <taxon>Ophiophagus</taxon>
    </lineage>
</organism>
<evidence type="ECO:0000259" key="2">
    <source>
        <dbReference type="PROSITE" id="PS50238"/>
    </source>
</evidence>
<feature type="non-terminal residue" evidence="3">
    <location>
        <position position="1"/>
    </location>
</feature>
<feature type="region of interest" description="Disordered" evidence="1">
    <location>
        <begin position="201"/>
        <end position="246"/>
    </location>
</feature>
<name>V8NIM1_OPHHA</name>
<proteinExistence type="predicted"/>
<dbReference type="PANTHER" id="PTHR46005">
    <property type="entry name" value="RHO GTPASE-ACTIVATING PROTEIN 190"/>
    <property type="match status" value="1"/>
</dbReference>
<dbReference type="SMART" id="SM00324">
    <property type="entry name" value="RhoGAP"/>
    <property type="match status" value="1"/>
</dbReference>
<feature type="domain" description="Rho-GAP" evidence="2">
    <location>
        <begin position="5"/>
        <end position="201"/>
    </location>
</feature>
<dbReference type="Gene3D" id="1.10.555.10">
    <property type="entry name" value="Rho GTPase activation protein"/>
    <property type="match status" value="1"/>
</dbReference>
<dbReference type="GO" id="GO:0005829">
    <property type="term" value="C:cytosol"/>
    <property type="evidence" value="ECO:0007669"/>
    <property type="project" value="TreeGrafter"/>
</dbReference>
<dbReference type="InterPro" id="IPR008936">
    <property type="entry name" value="Rho_GTPase_activation_prot"/>
</dbReference>
<protein>
    <recommendedName>
        <fullName evidence="2">Rho-GAP domain-containing protein</fullName>
    </recommendedName>
</protein>
<dbReference type="GO" id="GO:0007266">
    <property type="term" value="P:Rho protein signal transduction"/>
    <property type="evidence" value="ECO:0007669"/>
    <property type="project" value="TreeGrafter"/>
</dbReference>
<dbReference type="GO" id="GO:0005096">
    <property type="term" value="F:GTPase activator activity"/>
    <property type="evidence" value="ECO:0007669"/>
    <property type="project" value="TreeGrafter"/>
</dbReference>
<dbReference type="PANTHER" id="PTHR46005:SF1">
    <property type="entry name" value="RHO GTPASE-ACTIVATING PROTEIN 35"/>
    <property type="match status" value="1"/>
</dbReference>
<dbReference type="PROSITE" id="PS50238">
    <property type="entry name" value="RHOGAP"/>
    <property type="match status" value="1"/>
</dbReference>
<dbReference type="AlphaFoldDB" id="V8NIM1"/>
<dbReference type="Pfam" id="PF00620">
    <property type="entry name" value="RhoGAP"/>
    <property type="match status" value="1"/>
</dbReference>
<dbReference type="OrthoDB" id="79452at2759"/>